<keyword evidence="1" id="KW-1185">Reference proteome</keyword>
<dbReference type="KEGG" id="bbif:117204200"/>
<evidence type="ECO:0000313" key="2">
    <source>
        <dbReference type="RefSeq" id="XP_033297277.1"/>
    </source>
</evidence>
<organism evidence="1 2">
    <name type="scientific">Bombus bifarius</name>
    <dbReference type="NCBI Taxonomy" id="103933"/>
    <lineage>
        <taxon>Eukaryota</taxon>
        <taxon>Metazoa</taxon>
        <taxon>Ecdysozoa</taxon>
        <taxon>Arthropoda</taxon>
        <taxon>Hexapoda</taxon>
        <taxon>Insecta</taxon>
        <taxon>Pterygota</taxon>
        <taxon>Neoptera</taxon>
        <taxon>Endopterygota</taxon>
        <taxon>Hymenoptera</taxon>
        <taxon>Apocrita</taxon>
        <taxon>Aculeata</taxon>
        <taxon>Apoidea</taxon>
        <taxon>Anthophila</taxon>
        <taxon>Apidae</taxon>
        <taxon>Bombus</taxon>
        <taxon>Pyrobombus</taxon>
    </lineage>
</organism>
<proteinExistence type="predicted"/>
<protein>
    <submittedName>
        <fullName evidence="2">Uncharacterized protein LOC117204200</fullName>
    </submittedName>
</protein>
<sequence length="101" mass="11451">MYGSCVRVRVLISLRAAHVDKKEHFSRPIQPQYRISDTSRKRYKLRNETIAPVSRFFVTANPSCSTVATTDQPSCRHLDSPLNMVSAYLNGYLVGFLDLGM</sequence>
<dbReference type="Proteomes" id="UP000515164">
    <property type="component" value="Unplaced"/>
</dbReference>
<dbReference type="RefSeq" id="XP_033297277.1">
    <property type="nucleotide sequence ID" value="XM_033441386.1"/>
</dbReference>
<dbReference type="GeneID" id="117204200"/>
<reference evidence="2" key="1">
    <citation type="submission" date="2025-08" db="UniProtKB">
        <authorList>
            <consortium name="RefSeq"/>
        </authorList>
    </citation>
    <scope>IDENTIFICATION</scope>
    <source>
        <tissue evidence="2">Muscle</tissue>
    </source>
</reference>
<gene>
    <name evidence="2" type="primary">LOC117204200</name>
</gene>
<name>A0A6P8M742_9HYME</name>
<evidence type="ECO:0000313" key="1">
    <source>
        <dbReference type="Proteomes" id="UP000515164"/>
    </source>
</evidence>
<dbReference type="AlphaFoldDB" id="A0A6P8M742"/>
<accession>A0A6P8M742</accession>